<evidence type="ECO:0000313" key="3">
    <source>
        <dbReference type="Proteomes" id="UP000296159"/>
    </source>
</evidence>
<sequence length="216" mass="23432">MLKTVGKLFAIGWLIGGLSACDNPSDNNKPDPQPTPPPLQTPENKPVAPVEPPAAPEAPAHKVSLQKGKISFMLPDAFSDQTPPDDINNGDAGKTHLFINSASRQQVVFSVVPPPAGQILRATEAGLESLGNDIFTNMQGQYQHIKRIRQQPVTIGKLPLQRMDNELQVGGQPVNSMLLYAVWQKKIVTLQINTPANRGDIHQALIEQVLASLNFT</sequence>
<comment type="caution">
    <text evidence="2">The sequence shown here is derived from an EMBL/GenBank/DDBJ whole genome shotgun (WGS) entry which is preliminary data.</text>
</comment>
<feature type="region of interest" description="Disordered" evidence="1">
    <location>
        <begin position="22"/>
        <end position="62"/>
    </location>
</feature>
<dbReference type="RefSeq" id="WP_136164708.1">
    <property type="nucleotide sequence ID" value="NZ_KZ819071.1"/>
</dbReference>
<evidence type="ECO:0000256" key="1">
    <source>
        <dbReference type="SAM" id="MobiDB-lite"/>
    </source>
</evidence>
<proteinExistence type="predicted"/>
<accession>A0A2U1UD97</accession>
<dbReference type="Gene3D" id="3.40.1000.10">
    <property type="entry name" value="Mog1/PsbP, alpha/beta/alpha sandwich"/>
    <property type="match status" value="1"/>
</dbReference>
<dbReference type="PROSITE" id="PS51257">
    <property type="entry name" value="PROKAR_LIPOPROTEIN"/>
    <property type="match status" value="1"/>
</dbReference>
<feature type="compositionally biased region" description="Pro residues" evidence="1">
    <location>
        <begin position="31"/>
        <end position="40"/>
    </location>
</feature>
<dbReference type="Pfam" id="PF08786">
    <property type="entry name" value="DcrB"/>
    <property type="match status" value="1"/>
</dbReference>
<dbReference type="InterPro" id="IPR014894">
    <property type="entry name" value="DcrB/EagT6"/>
</dbReference>
<keyword evidence="3" id="KW-1185">Reference proteome</keyword>
<organism evidence="2 3">
    <name type="scientific">Brenneria corticis</name>
    <dbReference type="NCBI Taxonomy" id="2173106"/>
    <lineage>
        <taxon>Bacteria</taxon>
        <taxon>Pseudomonadati</taxon>
        <taxon>Pseudomonadota</taxon>
        <taxon>Gammaproteobacteria</taxon>
        <taxon>Enterobacterales</taxon>
        <taxon>Pectobacteriaceae</taxon>
        <taxon>Brenneria</taxon>
    </lineage>
</organism>
<evidence type="ECO:0000313" key="2">
    <source>
        <dbReference type="EMBL" id="PWC19645.1"/>
    </source>
</evidence>
<name>A0A2U1UD97_9GAMM</name>
<gene>
    <name evidence="2" type="ORF">DDT56_01340</name>
</gene>
<reference evidence="2 3" key="1">
    <citation type="submission" date="2018-04" db="EMBL/GenBank/DDBJ databases">
        <title>Brenneria corticis sp.nov.</title>
        <authorList>
            <person name="Li Y."/>
        </authorList>
    </citation>
    <scope>NUCLEOTIDE SEQUENCE [LARGE SCALE GENOMIC DNA]</scope>
    <source>
        <strain evidence="2 3">CFCC 11842</strain>
    </source>
</reference>
<protein>
    <submittedName>
        <fullName evidence="2">DUF1795 domain-containing protein</fullName>
    </submittedName>
</protein>
<dbReference type="Proteomes" id="UP000296159">
    <property type="component" value="Unassembled WGS sequence"/>
</dbReference>
<dbReference type="AlphaFoldDB" id="A0A2U1UD97"/>
<dbReference type="EMBL" id="QDKH01000001">
    <property type="protein sequence ID" value="PWC19645.1"/>
    <property type="molecule type" value="Genomic_DNA"/>
</dbReference>